<dbReference type="Proteomes" id="UP000327157">
    <property type="component" value="Chromosome 15"/>
</dbReference>
<accession>A0A5N5GSP6</accession>
<evidence type="ECO:0000313" key="2">
    <source>
        <dbReference type="Proteomes" id="UP000327157"/>
    </source>
</evidence>
<reference evidence="2" key="2">
    <citation type="submission" date="2019-10" db="EMBL/GenBank/DDBJ databases">
        <title>A de novo genome assembly of a pear dwarfing rootstock.</title>
        <authorList>
            <person name="Wang F."/>
            <person name="Wang J."/>
            <person name="Li S."/>
            <person name="Zhang Y."/>
            <person name="Fang M."/>
            <person name="Ma L."/>
            <person name="Zhao Y."/>
            <person name="Jiang S."/>
        </authorList>
    </citation>
    <scope>NUCLEOTIDE SEQUENCE [LARGE SCALE GENOMIC DNA]</scope>
</reference>
<gene>
    <name evidence="1" type="ORF">D8674_013562</name>
</gene>
<name>A0A5N5GSP6_9ROSA</name>
<protein>
    <submittedName>
        <fullName evidence="1">Uncharacterized protein</fullName>
    </submittedName>
</protein>
<evidence type="ECO:0000313" key="1">
    <source>
        <dbReference type="EMBL" id="KAB2617693.1"/>
    </source>
</evidence>
<dbReference type="AlphaFoldDB" id="A0A5N5GSP6"/>
<reference evidence="1 2" key="1">
    <citation type="submission" date="2019-09" db="EMBL/GenBank/DDBJ databases">
        <authorList>
            <person name="Ou C."/>
        </authorList>
    </citation>
    <scope>NUCLEOTIDE SEQUENCE [LARGE SCALE GENOMIC DNA]</scope>
    <source>
        <strain evidence="1">S2</strain>
        <tissue evidence="1">Leaf</tissue>
    </source>
</reference>
<organism evidence="1 2">
    <name type="scientific">Pyrus ussuriensis x Pyrus communis</name>
    <dbReference type="NCBI Taxonomy" id="2448454"/>
    <lineage>
        <taxon>Eukaryota</taxon>
        <taxon>Viridiplantae</taxon>
        <taxon>Streptophyta</taxon>
        <taxon>Embryophyta</taxon>
        <taxon>Tracheophyta</taxon>
        <taxon>Spermatophyta</taxon>
        <taxon>Magnoliopsida</taxon>
        <taxon>eudicotyledons</taxon>
        <taxon>Gunneridae</taxon>
        <taxon>Pentapetalae</taxon>
        <taxon>rosids</taxon>
        <taxon>fabids</taxon>
        <taxon>Rosales</taxon>
        <taxon>Rosaceae</taxon>
        <taxon>Amygdaloideae</taxon>
        <taxon>Maleae</taxon>
        <taxon>Pyrus</taxon>
    </lineage>
</organism>
<dbReference type="EMBL" id="SMOL01000401">
    <property type="protein sequence ID" value="KAB2617693.1"/>
    <property type="molecule type" value="Genomic_DNA"/>
</dbReference>
<proteinExistence type="predicted"/>
<keyword evidence="2" id="KW-1185">Reference proteome</keyword>
<comment type="caution">
    <text evidence="1">The sequence shown here is derived from an EMBL/GenBank/DDBJ whole genome shotgun (WGS) entry which is preliminary data.</text>
</comment>
<reference evidence="1 2" key="3">
    <citation type="submission" date="2019-11" db="EMBL/GenBank/DDBJ databases">
        <title>A de novo genome assembly of a pear dwarfing rootstock.</title>
        <authorList>
            <person name="Wang F."/>
            <person name="Wang J."/>
            <person name="Li S."/>
            <person name="Zhang Y."/>
            <person name="Fang M."/>
            <person name="Ma L."/>
            <person name="Zhao Y."/>
            <person name="Jiang S."/>
        </authorList>
    </citation>
    <scope>NUCLEOTIDE SEQUENCE [LARGE SCALE GENOMIC DNA]</scope>
    <source>
        <strain evidence="1">S2</strain>
        <tissue evidence="1">Leaf</tissue>
    </source>
</reference>
<sequence>MVMDLWCSPEGMASCGGRGLGSRLDREEEEVCEKVRGKKRECRESGGHRQACKYLPHVKIPIYPCLSEIYKILGQVVTSIGPHKGMRVVEGLYIVELKGSSYVRDRSMPCHLILATLK</sequence>